<reference evidence="1 4" key="1">
    <citation type="submission" date="2024-01" db="EMBL/GenBank/DDBJ databases">
        <title>Aequorivita flavus sp. nov., isolated from deep-sea sediment.</title>
        <authorList>
            <person name="Chen X."/>
        </authorList>
    </citation>
    <scope>NUCLEOTIDE SEQUENCE</scope>
    <source>
        <strain evidence="1">MCCC 1A16923</strain>
        <strain evidence="2 4">MCCC 1A16935</strain>
    </source>
</reference>
<dbReference type="InterPro" id="IPR045493">
    <property type="entry name" value="DUF6435"/>
</dbReference>
<comment type="caution">
    <text evidence="1">The sequence shown here is derived from an EMBL/GenBank/DDBJ whole genome shotgun (WGS) entry which is preliminary data.</text>
</comment>
<dbReference type="EMBL" id="JBANCF010000005">
    <property type="protein sequence ID" value="MEM0573537.1"/>
    <property type="molecule type" value="Genomic_DNA"/>
</dbReference>
<sequence length="60" mass="7369">MYNLFRRKTRIELLKERYRSLMKRSFELSVKNPEKSEKAHQQADKLLQEIQYLSIMHADK</sequence>
<dbReference type="AlphaFoldDB" id="A0AB35YR88"/>
<evidence type="ECO:0000313" key="3">
    <source>
        <dbReference type="Proteomes" id="UP001388259"/>
    </source>
</evidence>
<dbReference type="Proteomes" id="UP001390963">
    <property type="component" value="Unassembled WGS sequence"/>
</dbReference>
<dbReference type="NCBIfam" id="NF033487">
    <property type="entry name" value="Lacal_2735_fam"/>
    <property type="match status" value="1"/>
</dbReference>
<keyword evidence="4" id="KW-1185">Reference proteome</keyword>
<accession>A0AB35YR88</accession>
<protein>
    <submittedName>
        <fullName evidence="1">Lacal_2735 family protein</fullName>
    </submittedName>
</protein>
<evidence type="ECO:0000313" key="4">
    <source>
        <dbReference type="Proteomes" id="UP001390963"/>
    </source>
</evidence>
<proteinExistence type="predicted"/>
<dbReference type="RefSeq" id="WP_279447140.1">
    <property type="nucleotide sequence ID" value="NZ_JAZBJM010000005.1"/>
</dbReference>
<dbReference type="EMBL" id="JAZBJM010000005">
    <property type="protein sequence ID" value="MEM0518584.1"/>
    <property type="molecule type" value="Genomic_DNA"/>
</dbReference>
<evidence type="ECO:0000313" key="1">
    <source>
        <dbReference type="EMBL" id="MEM0518584.1"/>
    </source>
</evidence>
<gene>
    <name evidence="2" type="ORF">VZD24_08430</name>
    <name evidence="1" type="ORF">VZD85_09500</name>
</gene>
<name>A0AB35YR88_9FLAO</name>
<dbReference type="Proteomes" id="UP001388259">
    <property type="component" value="Unassembled WGS sequence"/>
</dbReference>
<evidence type="ECO:0000313" key="2">
    <source>
        <dbReference type="EMBL" id="MEM0573537.1"/>
    </source>
</evidence>
<organism evidence="1 3">
    <name type="scientific">Aequorivita flava</name>
    <dbReference type="NCBI Taxonomy" id="3114371"/>
    <lineage>
        <taxon>Bacteria</taxon>
        <taxon>Pseudomonadati</taxon>
        <taxon>Bacteroidota</taxon>
        <taxon>Flavobacteriia</taxon>
        <taxon>Flavobacteriales</taxon>
        <taxon>Flavobacteriaceae</taxon>
        <taxon>Aequorivita</taxon>
    </lineage>
</organism>